<keyword evidence="2" id="KW-1185">Reference proteome</keyword>
<organism evidence="1 2">
    <name type="scientific">Zosterops borbonicus</name>
    <dbReference type="NCBI Taxonomy" id="364589"/>
    <lineage>
        <taxon>Eukaryota</taxon>
        <taxon>Metazoa</taxon>
        <taxon>Chordata</taxon>
        <taxon>Craniata</taxon>
        <taxon>Vertebrata</taxon>
        <taxon>Euteleostomi</taxon>
        <taxon>Archelosauria</taxon>
        <taxon>Archosauria</taxon>
        <taxon>Dinosauria</taxon>
        <taxon>Saurischia</taxon>
        <taxon>Theropoda</taxon>
        <taxon>Coelurosauria</taxon>
        <taxon>Aves</taxon>
        <taxon>Neognathae</taxon>
        <taxon>Neoaves</taxon>
        <taxon>Telluraves</taxon>
        <taxon>Australaves</taxon>
        <taxon>Passeriformes</taxon>
        <taxon>Sylvioidea</taxon>
        <taxon>Zosteropidae</taxon>
        <taxon>Zosterops</taxon>
    </lineage>
</organism>
<evidence type="ECO:0008006" key="3">
    <source>
        <dbReference type="Google" id="ProtNLM"/>
    </source>
</evidence>
<name>A0A8K1GAF2_9PASS</name>
<evidence type="ECO:0000313" key="2">
    <source>
        <dbReference type="Proteomes" id="UP000796761"/>
    </source>
</evidence>
<comment type="caution">
    <text evidence="1">The sequence shown here is derived from an EMBL/GenBank/DDBJ whole genome shotgun (WGS) entry which is preliminary data.</text>
</comment>
<dbReference type="AlphaFoldDB" id="A0A8K1GAF2"/>
<protein>
    <recommendedName>
        <fullName evidence="3">Reverse transcriptase domain-containing protein</fullName>
    </recommendedName>
</protein>
<evidence type="ECO:0000313" key="1">
    <source>
        <dbReference type="EMBL" id="TRZ14999.1"/>
    </source>
</evidence>
<accession>A0A8K1GAF2</accession>
<gene>
    <name evidence="1" type="ORF">HGM15179_012097</name>
</gene>
<dbReference type="Proteomes" id="UP000796761">
    <property type="component" value="Unassembled WGS sequence"/>
</dbReference>
<proteinExistence type="predicted"/>
<reference evidence="1" key="1">
    <citation type="submission" date="2019-04" db="EMBL/GenBank/DDBJ databases">
        <title>Genome assembly of Zosterops borbonicus 15179.</title>
        <authorList>
            <person name="Leroy T."/>
            <person name="Anselmetti Y."/>
            <person name="Tilak M.-K."/>
            <person name="Nabholz B."/>
        </authorList>
    </citation>
    <scope>NUCLEOTIDE SEQUENCE</scope>
    <source>
        <strain evidence="1">HGM_15179</strain>
        <tissue evidence="1">Muscle</tissue>
    </source>
</reference>
<dbReference type="OrthoDB" id="416454at2759"/>
<dbReference type="EMBL" id="SWJQ01000391">
    <property type="protein sequence ID" value="TRZ14999.1"/>
    <property type="molecule type" value="Genomic_DNA"/>
</dbReference>
<sequence length="185" mass="20180">MALCYDTNASANHAHDHRRPSGPELEHTISKLPAAMPPGTALELTSSKPVMLTDFSTYTISVGQFGPTDQPPMLVQTYAVGAVLVNWKSPREVEAVQCEAHPQEGPEGRPGNYRPDSKVGLILVPDKVMEQIISSPITQHIQDTQGITPTQQRFRKSRSCMANLISSIDWVTGSADERKSVDVST</sequence>